<dbReference type="InterPro" id="IPR027843">
    <property type="entry name" value="DUF4440"/>
</dbReference>
<accession>A0ABN3Q286</accession>
<evidence type="ECO:0000259" key="1">
    <source>
        <dbReference type="Pfam" id="PF14534"/>
    </source>
</evidence>
<sequence length="162" mass="17486">MAETTGMVKTAGATAAADAVEAVGTVTADTYGEAGLAAFGVRWARAELRCDTRELDALLTDDFQAVGPRGFLLDKPRWLERYDCGALVHDAFDWRDVQVRRYGDGAVALGVQTQQSVYEGRDMDGRFQVTQYLTSATADGCWRLAGLHLSPIGDTPADRLGP</sequence>
<evidence type="ECO:0000313" key="3">
    <source>
        <dbReference type="Proteomes" id="UP001501447"/>
    </source>
</evidence>
<organism evidence="2 3">
    <name type="scientific">Streptomyces axinellae</name>
    <dbReference type="NCBI Taxonomy" id="552788"/>
    <lineage>
        <taxon>Bacteria</taxon>
        <taxon>Bacillati</taxon>
        <taxon>Actinomycetota</taxon>
        <taxon>Actinomycetes</taxon>
        <taxon>Kitasatosporales</taxon>
        <taxon>Streptomycetaceae</taxon>
        <taxon>Streptomyces</taxon>
    </lineage>
</organism>
<dbReference type="EMBL" id="BAAARJ010000007">
    <property type="protein sequence ID" value="GAA2610058.1"/>
    <property type="molecule type" value="Genomic_DNA"/>
</dbReference>
<dbReference type="Proteomes" id="UP001501447">
    <property type="component" value="Unassembled WGS sequence"/>
</dbReference>
<dbReference type="InterPro" id="IPR032710">
    <property type="entry name" value="NTF2-like_dom_sf"/>
</dbReference>
<dbReference type="Pfam" id="PF14534">
    <property type="entry name" value="DUF4440"/>
    <property type="match status" value="1"/>
</dbReference>
<feature type="domain" description="DUF4440" evidence="1">
    <location>
        <begin position="42"/>
        <end position="143"/>
    </location>
</feature>
<comment type="caution">
    <text evidence="2">The sequence shown here is derived from an EMBL/GenBank/DDBJ whole genome shotgun (WGS) entry which is preliminary data.</text>
</comment>
<proteinExistence type="predicted"/>
<name>A0ABN3Q286_9ACTN</name>
<evidence type="ECO:0000313" key="2">
    <source>
        <dbReference type="EMBL" id="GAA2610058.1"/>
    </source>
</evidence>
<dbReference type="SUPFAM" id="SSF54427">
    <property type="entry name" value="NTF2-like"/>
    <property type="match status" value="1"/>
</dbReference>
<dbReference type="Gene3D" id="3.10.450.50">
    <property type="match status" value="1"/>
</dbReference>
<protein>
    <recommendedName>
        <fullName evidence="1">DUF4440 domain-containing protein</fullName>
    </recommendedName>
</protein>
<reference evidence="2 3" key="1">
    <citation type="journal article" date="2019" name="Int. J. Syst. Evol. Microbiol.">
        <title>The Global Catalogue of Microorganisms (GCM) 10K type strain sequencing project: providing services to taxonomists for standard genome sequencing and annotation.</title>
        <authorList>
            <consortium name="The Broad Institute Genomics Platform"/>
            <consortium name="The Broad Institute Genome Sequencing Center for Infectious Disease"/>
            <person name="Wu L."/>
            <person name="Ma J."/>
        </authorList>
    </citation>
    <scope>NUCLEOTIDE SEQUENCE [LARGE SCALE GENOMIC DNA]</scope>
    <source>
        <strain evidence="2 3">JCM 16373</strain>
    </source>
</reference>
<gene>
    <name evidence="2" type="ORF">GCM10009863_24530</name>
</gene>
<dbReference type="RefSeq" id="WP_344565158.1">
    <property type="nucleotide sequence ID" value="NZ_BAAARJ010000007.1"/>
</dbReference>
<keyword evidence="3" id="KW-1185">Reference proteome</keyword>